<keyword evidence="4" id="KW-0539">Nucleus</keyword>
<evidence type="ECO:0000256" key="3">
    <source>
        <dbReference type="ARBA" id="ARBA00022737"/>
    </source>
</evidence>
<dbReference type="GO" id="GO:0000118">
    <property type="term" value="C:histone deacetylase complex"/>
    <property type="evidence" value="ECO:0007669"/>
    <property type="project" value="TreeGrafter"/>
</dbReference>
<evidence type="ECO:0000256" key="5">
    <source>
        <dbReference type="ARBA" id="ARBA00025741"/>
    </source>
</evidence>
<feature type="compositionally biased region" description="Low complexity" evidence="6">
    <location>
        <begin position="118"/>
        <end position="128"/>
    </location>
</feature>
<dbReference type="InterPro" id="IPR006594">
    <property type="entry name" value="LisH"/>
</dbReference>
<dbReference type="PROSITE" id="PS50896">
    <property type="entry name" value="LISH"/>
    <property type="match status" value="1"/>
</dbReference>
<feature type="region of interest" description="Disordered" evidence="6">
    <location>
        <begin position="114"/>
        <end position="137"/>
    </location>
</feature>
<name>A0A0G3FFX3_ANGCA</name>
<dbReference type="PANTHER" id="PTHR22846">
    <property type="entry name" value="WD40 REPEAT PROTEIN"/>
    <property type="match status" value="1"/>
</dbReference>
<dbReference type="Pfam" id="PF08513">
    <property type="entry name" value="LisH"/>
    <property type="match status" value="1"/>
</dbReference>
<proteinExistence type="evidence at transcript level"/>
<dbReference type="EMBL" id="KM593300">
    <property type="protein sequence ID" value="AKJ87737.1"/>
    <property type="molecule type" value="mRNA"/>
</dbReference>
<dbReference type="GO" id="GO:0003714">
    <property type="term" value="F:transcription corepressor activity"/>
    <property type="evidence" value="ECO:0007669"/>
    <property type="project" value="InterPro"/>
</dbReference>
<dbReference type="GO" id="GO:0006357">
    <property type="term" value="P:regulation of transcription by RNA polymerase II"/>
    <property type="evidence" value="ECO:0007669"/>
    <property type="project" value="TreeGrafter"/>
</dbReference>
<evidence type="ECO:0000256" key="2">
    <source>
        <dbReference type="ARBA" id="ARBA00022574"/>
    </source>
</evidence>
<evidence type="ECO:0000256" key="6">
    <source>
        <dbReference type="SAM" id="MobiDB-lite"/>
    </source>
</evidence>
<evidence type="ECO:0000313" key="7">
    <source>
        <dbReference type="EMBL" id="AKJ87737.1"/>
    </source>
</evidence>
<comment type="subcellular location">
    <subcellularLocation>
        <location evidence="1">Nucleus</location>
    </subcellularLocation>
</comment>
<evidence type="ECO:0000256" key="4">
    <source>
        <dbReference type="ARBA" id="ARBA00023242"/>
    </source>
</evidence>
<keyword evidence="3" id="KW-0677">Repeat</keyword>
<keyword evidence="2" id="KW-0853">WD repeat</keyword>
<dbReference type="FunFam" id="1.20.960.30:FF:000001">
    <property type="entry name" value="F-box-like/WD repeat-containing protein TBL1XR1"/>
    <property type="match status" value="1"/>
</dbReference>
<dbReference type="AlphaFoldDB" id="A0A0G3FFX3"/>
<sequence>MTFSSSELNYLILKYLQESGLEHSAFVFGNESELNRSDLMDVDVPSGALVSIVQRGLYYIEAEVSVLNGQVNTAHKNENGTLPLIDGAAYVRGQLLGAQDPSINGDSMEISNERGILKSTTKQTSSQSAEDATRMAK</sequence>
<dbReference type="PANTHER" id="PTHR22846:SF2">
    <property type="entry name" value="F-BOX-LIKE_WD REPEAT-CONTAINING PROTEIN EBI"/>
    <property type="match status" value="1"/>
</dbReference>
<dbReference type="Gene3D" id="1.20.960.30">
    <property type="match status" value="1"/>
</dbReference>
<dbReference type="InterPro" id="IPR045183">
    <property type="entry name" value="Ebi-like"/>
</dbReference>
<comment type="similarity">
    <text evidence="5">Belongs to the WD repeat EBI family.</text>
</comment>
<protein>
    <submittedName>
        <fullName evidence="7">LisH</fullName>
    </submittedName>
</protein>
<reference evidence="7" key="1">
    <citation type="submission" date="2014-09" db="EMBL/GenBank/DDBJ databases">
        <title>Cloning and expression of a 16-kDa recombinant protein from Angiostrongylus cantonensis for use in immunoblot diagnosis of human angiostrongyliasis.</title>
        <authorList>
            <person name="Vitta A."/>
            <person name="Dekumyoy P."/>
            <person name="Yoshino T.P."/>
        </authorList>
    </citation>
    <scope>NUCLEOTIDE SEQUENCE</scope>
</reference>
<dbReference type="SMART" id="SM00667">
    <property type="entry name" value="LisH"/>
    <property type="match status" value="1"/>
</dbReference>
<accession>A0A0G3FFX3</accession>
<evidence type="ECO:0000256" key="1">
    <source>
        <dbReference type="ARBA" id="ARBA00004123"/>
    </source>
</evidence>
<organism evidence="7">
    <name type="scientific">Angiostrongylus cantonensis</name>
    <name type="common">Rat lungworm</name>
    <dbReference type="NCBI Taxonomy" id="6313"/>
    <lineage>
        <taxon>Eukaryota</taxon>
        <taxon>Metazoa</taxon>
        <taxon>Ecdysozoa</taxon>
        <taxon>Nematoda</taxon>
        <taxon>Chromadorea</taxon>
        <taxon>Rhabditida</taxon>
        <taxon>Rhabditina</taxon>
        <taxon>Rhabditomorpha</taxon>
        <taxon>Strongyloidea</taxon>
        <taxon>Metastrongylidae</taxon>
        <taxon>Angiostrongylus</taxon>
    </lineage>
</organism>